<feature type="transmembrane region" description="Helical" evidence="6">
    <location>
        <begin position="109"/>
        <end position="130"/>
    </location>
</feature>
<keyword evidence="5 6" id="KW-0472">Membrane</keyword>
<dbReference type="RefSeq" id="WP_123668592.1">
    <property type="nucleotide sequence ID" value="NZ_RJKE01000001.1"/>
</dbReference>
<dbReference type="EMBL" id="RJKE01000001">
    <property type="protein sequence ID" value="ROO89505.1"/>
    <property type="molecule type" value="Genomic_DNA"/>
</dbReference>
<accession>A0A3N1D7L6</accession>
<evidence type="ECO:0000313" key="8">
    <source>
        <dbReference type="Proteomes" id="UP000272400"/>
    </source>
</evidence>
<dbReference type="Pfam" id="PF02361">
    <property type="entry name" value="CbiQ"/>
    <property type="match status" value="1"/>
</dbReference>
<evidence type="ECO:0000256" key="5">
    <source>
        <dbReference type="ARBA" id="ARBA00023136"/>
    </source>
</evidence>
<gene>
    <name evidence="7" type="ORF">EDD29_7202</name>
</gene>
<dbReference type="NCBIfam" id="TIGR02454">
    <property type="entry name" value="ECF_T_CbiQ"/>
    <property type="match status" value="1"/>
</dbReference>
<keyword evidence="4 6" id="KW-1133">Transmembrane helix</keyword>
<comment type="subcellular location">
    <subcellularLocation>
        <location evidence="1">Cell membrane</location>
        <topology evidence="1">Multi-pass membrane protein</topology>
    </subcellularLocation>
</comment>
<dbReference type="OrthoDB" id="4533at2"/>
<dbReference type="GO" id="GO:0043190">
    <property type="term" value="C:ATP-binding cassette (ABC) transporter complex"/>
    <property type="evidence" value="ECO:0007669"/>
    <property type="project" value="InterPro"/>
</dbReference>
<keyword evidence="2" id="KW-1003">Cell membrane</keyword>
<dbReference type="CDD" id="cd16914">
    <property type="entry name" value="EcfT"/>
    <property type="match status" value="1"/>
</dbReference>
<evidence type="ECO:0000256" key="1">
    <source>
        <dbReference type="ARBA" id="ARBA00004651"/>
    </source>
</evidence>
<evidence type="ECO:0000256" key="4">
    <source>
        <dbReference type="ARBA" id="ARBA00022989"/>
    </source>
</evidence>
<dbReference type="InterPro" id="IPR012809">
    <property type="entry name" value="ECF_CbiQ"/>
</dbReference>
<reference evidence="7 8" key="1">
    <citation type="submission" date="2018-11" db="EMBL/GenBank/DDBJ databases">
        <title>Sequencing the genomes of 1000 actinobacteria strains.</title>
        <authorList>
            <person name="Klenk H.-P."/>
        </authorList>
    </citation>
    <scope>NUCLEOTIDE SEQUENCE [LARGE SCALE GENOMIC DNA]</scope>
    <source>
        <strain evidence="7 8">DSM 44254</strain>
    </source>
</reference>
<evidence type="ECO:0000256" key="6">
    <source>
        <dbReference type="SAM" id="Phobius"/>
    </source>
</evidence>
<dbReference type="InterPro" id="IPR051611">
    <property type="entry name" value="ECF_transporter_component"/>
</dbReference>
<evidence type="ECO:0000313" key="7">
    <source>
        <dbReference type="EMBL" id="ROO89505.1"/>
    </source>
</evidence>
<keyword evidence="8" id="KW-1185">Reference proteome</keyword>
<dbReference type="PANTHER" id="PTHR34857">
    <property type="entry name" value="SLL0384 PROTEIN"/>
    <property type="match status" value="1"/>
</dbReference>
<dbReference type="InterPro" id="IPR003339">
    <property type="entry name" value="ABC/ECF_trnsptr_transmembrane"/>
</dbReference>
<feature type="transmembrane region" description="Helical" evidence="6">
    <location>
        <begin position="72"/>
        <end position="89"/>
    </location>
</feature>
<name>A0A3N1D7L6_9ACTN</name>
<keyword evidence="3 6" id="KW-0812">Transmembrane</keyword>
<dbReference type="PANTHER" id="PTHR34857:SF2">
    <property type="entry name" value="SLL0384 PROTEIN"/>
    <property type="match status" value="1"/>
</dbReference>
<proteinExistence type="predicted"/>
<comment type="caution">
    <text evidence="7">The sequence shown here is derived from an EMBL/GenBank/DDBJ whole genome shotgun (WGS) entry which is preliminary data.</text>
</comment>
<feature type="transmembrane region" description="Helical" evidence="6">
    <location>
        <begin position="42"/>
        <end position="60"/>
    </location>
</feature>
<dbReference type="Proteomes" id="UP000272400">
    <property type="component" value="Unassembled WGS sequence"/>
</dbReference>
<evidence type="ECO:0000256" key="3">
    <source>
        <dbReference type="ARBA" id="ARBA00022692"/>
    </source>
</evidence>
<dbReference type="AlphaFoldDB" id="A0A3N1D7L6"/>
<organism evidence="7 8">
    <name type="scientific">Actinocorallia herbida</name>
    <dbReference type="NCBI Taxonomy" id="58109"/>
    <lineage>
        <taxon>Bacteria</taxon>
        <taxon>Bacillati</taxon>
        <taxon>Actinomycetota</taxon>
        <taxon>Actinomycetes</taxon>
        <taxon>Streptosporangiales</taxon>
        <taxon>Thermomonosporaceae</taxon>
        <taxon>Actinocorallia</taxon>
    </lineage>
</organism>
<evidence type="ECO:0000256" key="2">
    <source>
        <dbReference type="ARBA" id="ARBA00022475"/>
    </source>
</evidence>
<protein>
    <submittedName>
        <fullName evidence="7">Cobalt/nickel transport system permease protein</fullName>
    </submittedName>
</protein>
<dbReference type="GO" id="GO:0006824">
    <property type="term" value="P:cobalt ion transport"/>
    <property type="evidence" value="ECO:0007669"/>
    <property type="project" value="InterPro"/>
</dbReference>
<feature type="transmembrane region" description="Helical" evidence="6">
    <location>
        <begin position="233"/>
        <end position="257"/>
    </location>
</feature>
<sequence>MGAGHAHDLYVRRESPVHALPPHCKILATVGFVLAVAVTPRHVIWAFALYAVLLGAVAAIARIPAGTIARRMVIEVPFVAFALFLPFVARGPEVEVLGLALSRDGLWGAFGILAKGTLGVVASILLAATTEPRTLLLGVERLGLPPLLTQIATFMFRYLDVVTDELRRMRVARASRGFEARDLRDARILARSLGSLFLRCYERGERVHLAMLSRGYDGRMPVLAEAGASRGQWAVSAVLPAAAALVAAGAWMAVWTLH</sequence>